<gene>
    <name evidence="1" type="ORF">ASPZODRAFT_138911</name>
</gene>
<dbReference type="GeneID" id="34610969"/>
<protein>
    <submittedName>
        <fullName evidence="1">Uncharacterized protein</fullName>
    </submittedName>
</protein>
<dbReference type="VEuPathDB" id="FungiDB:ASPZODRAFT_138911"/>
<dbReference type="RefSeq" id="XP_022584027.1">
    <property type="nucleotide sequence ID" value="XM_022724504.1"/>
</dbReference>
<evidence type="ECO:0000313" key="2">
    <source>
        <dbReference type="Proteomes" id="UP000184188"/>
    </source>
</evidence>
<sequence length="101" mass="11943">MTNSGSYMNRGGFREALDRARESEDGQIDAATSEILENALKEVWRKLERDRDHYIFTRDEFALFNFFRDRYRGNPIAQNAVARYWDNLQQRETSNSDGSRK</sequence>
<name>A0A1L9SQY3_9EURO</name>
<dbReference type="Proteomes" id="UP000184188">
    <property type="component" value="Unassembled WGS sequence"/>
</dbReference>
<dbReference type="AlphaFoldDB" id="A0A1L9SQY3"/>
<dbReference type="OrthoDB" id="5302289at2759"/>
<keyword evidence="2" id="KW-1185">Reference proteome</keyword>
<reference evidence="2" key="1">
    <citation type="journal article" date="2017" name="Genome Biol.">
        <title>Comparative genomics reveals high biological diversity and specific adaptations in the industrially and medically important fungal genus Aspergillus.</title>
        <authorList>
            <person name="de Vries R.P."/>
            <person name="Riley R."/>
            <person name="Wiebenga A."/>
            <person name="Aguilar-Osorio G."/>
            <person name="Amillis S."/>
            <person name="Uchima C.A."/>
            <person name="Anderluh G."/>
            <person name="Asadollahi M."/>
            <person name="Askin M."/>
            <person name="Barry K."/>
            <person name="Battaglia E."/>
            <person name="Bayram O."/>
            <person name="Benocci T."/>
            <person name="Braus-Stromeyer S.A."/>
            <person name="Caldana C."/>
            <person name="Canovas D."/>
            <person name="Cerqueira G.C."/>
            <person name="Chen F."/>
            <person name="Chen W."/>
            <person name="Choi C."/>
            <person name="Clum A."/>
            <person name="Dos Santos R.A."/>
            <person name="Damasio A.R."/>
            <person name="Diallinas G."/>
            <person name="Emri T."/>
            <person name="Fekete E."/>
            <person name="Flipphi M."/>
            <person name="Freyberg S."/>
            <person name="Gallo A."/>
            <person name="Gournas C."/>
            <person name="Habgood R."/>
            <person name="Hainaut M."/>
            <person name="Harispe M.L."/>
            <person name="Henrissat B."/>
            <person name="Hilden K.S."/>
            <person name="Hope R."/>
            <person name="Hossain A."/>
            <person name="Karabika E."/>
            <person name="Karaffa L."/>
            <person name="Karanyi Z."/>
            <person name="Krasevec N."/>
            <person name="Kuo A."/>
            <person name="Kusch H."/>
            <person name="LaButti K."/>
            <person name="Lagendijk E.L."/>
            <person name="Lapidus A."/>
            <person name="Levasseur A."/>
            <person name="Lindquist E."/>
            <person name="Lipzen A."/>
            <person name="Logrieco A.F."/>
            <person name="MacCabe A."/>
            <person name="Maekelae M.R."/>
            <person name="Malavazi I."/>
            <person name="Melin P."/>
            <person name="Meyer V."/>
            <person name="Mielnichuk N."/>
            <person name="Miskei M."/>
            <person name="Molnar A.P."/>
            <person name="Mule G."/>
            <person name="Ngan C.Y."/>
            <person name="Orejas M."/>
            <person name="Orosz E."/>
            <person name="Ouedraogo J.P."/>
            <person name="Overkamp K.M."/>
            <person name="Park H.-S."/>
            <person name="Perrone G."/>
            <person name="Piumi F."/>
            <person name="Punt P.J."/>
            <person name="Ram A.F."/>
            <person name="Ramon A."/>
            <person name="Rauscher S."/>
            <person name="Record E."/>
            <person name="Riano-Pachon D.M."/>
            <person name="Robert V."/>
            <person name="Roehrig J."/>
            <person name="Ruller R."/>
            <person name="Salamov A."/>
            <person name="Salih N.S."/>
            <person name="Samson R.A."/>
            <person name="Sandor E."/>
            <person name="Sanguinetti M."/>
            <person name="Schuetze T."/>
            <person name="Sepcic K."/>
            <person name="Shelest E."/>
            <person name="Sherlock G."/>
            <person name="Sophianopoulou V."/>
            <person name="Squina F.M."/>
            <person name="Sun H."/>
            <person name="Susca A."/>
            <person name="Todd R.B."/>
            <person name="Tsang A."/>
            <person name="Unkles S.E."/>
            <person name="van de Wiele N."/>
            <person name="van Rossen-Uffink D."/>
            <person name="Oliveira J.V."/>
            <person name="Vesth T.C."/>
            <person name="Visser J."/>
            <person name="Yu J.-H."/>
            <person name="Zhou M."/>
            <person name="Andersen M.R."/>
            <person name="Archer D.B."/>
            <person name="Baker S.E."/>
            <person name="Benoit I."/>
            <person name="Brakhage A.A."/>
            <person name="Braus G.H."/>
            <person name="Fischer R."/>
            <person name="Frisvad J.C."/>
            <person name="Goldman G.H."/>
            <person name="Houbraken J."/>
            <person name="Oakley B."/>
            <person name="Pocsi I."/>
            <person name="Scazzocchio C."/>
            <person name="Seiboth B."/>
            <person name="vanKuyk P.A."/>
            <person name="Wortman J."/>
            <person name="Dyer P.S."/>
            <person name="Grigoriev I.V."/>
        </authorList>
    </citation>
    <scope>NUCLEOTIDE SEQUENCE [LARGE SCALE GENOMIC DNA]</scope>
    <source>
        <strain evidence="2">CBS 506.65</strain>
    </source>
</reference>
<dbReference type="EMBL" id="KV878337">
    <property type="protein sequence ID" value="OJJ49517.1"/>
    <property type="molecule type" value="Genomic_DNA"/>
</dbReference>
<organism evidence="1 2">
    <name type="scientific">Penicilliopsis zonata CBS 506.65</name>
    <dbReference type="NCBI Taxonomy" id="1073090"/>
    <lineage>
        <taxon>Eukaryota</taxon>
        <taxon>Fungi</taxon>
        <taxon>Dikarya</taxon>
        <taxon>Ascomycota</taxon>
        <taxon>Pezizomycotina</taxon>
        <taxon>Eurotiomycetes</taxon>
        <taxon>Eurotiomycetidae</taxon>
        <taxon>Eurotiales</taxon>
        <taxon>Aspergillaceae</taxon>
        <taxon>Penicilliopsis</taxon>
    </lineage>
</organism>
<accession>A0A1L9SQY3</accession>
<evidence type="ECO:0000313" key="1">
    <source>
        <dbReference type="EMBL" id="OJJ49517.1"/>
    </source>
</evidence>
<proteinExistence type="predicted"/>